<evidence type="ECO:0000256" key="1">
    <source>
        <dbReference type="SAM" id="Coils"/>
    </source>
</evidence>
<dbReference type="SUPFAM" id="SSF75712">
    <property type="entry name" value="Rad50 coiled-coil Zn hook"/>
    <property type="match status" value="1"/>
</dbReference>
<dbReference type="AlphaFoldDB" id="A0A0F9MUT3"/>
<feature type="coiled-coil region" evidence="1">
    <location>
        <begin position="257"/>
        <end position="315"/>
    </location>
</feature>
<dbReference type="PANTHER" id="PTHR32114">
    <property type="entry name" value="ABC TRANSPORTER ABCH.3"/>
    <property type="match status" value="1"/>
</dbReference>
<reference evidence="2" key="1">
    <citation type="journal article" date="2015" name="Nature">
        <title>Complex archaea that bridge the gap between prokaryotes and eukaryotes.</title>
        <authorList>
            <person name="Spang A."/>
            <person name="Saw J.H."/>
            <person name="Jorgensen S.L."/>
            <person name="Zaremba-Niedzwiedzka K."/>
            <person name="Martijn J."/>
            <person name="Lind A.E."/>
            <person name="van Eijk R."/>
            <person name="Schleper C."/>
            <person name="Guy L."/>
            <person name="Ettema T.J."/>
        </authorList>
    </citation>
    <scope>NUCLEOTIDE SEQUENCE</scope>
</reference>
<keyword evidence="1" id="KW-0175">Coiled coil</keyword>
<evidence type="ECO:0000313" key="2">
    <source>
        <dbReference type="EMBL" id="KKM80380.1"/>
    </source>
</evidence>
<organism evidence="2">
    <name type="scientific">marine sediment metagenome</name>
    <dbReference type="NCBI Taxonomy" id="412755"/>
    <lineage>
        <taxon>unclassified sequences</taxon>
        <taxon>metagenomes</taxon>
        <taxon>ecological metagenomes</taxon>
    </lineage>
</organism>
<dbReference type="EMBL" id="LAZR01008194">
    <property type="protein sequence ID" value="KKM80380.1"/>
    <property type="molecule type" value="Genomic_DNA"/>
</dbReference>
<proteinExistence type="predicted"/>
<protein>
    <recommendedName>
        <fullName evidence="3">Rad50/SbcC-type AAA domain-containing protein</fullName>
    </recommendedName>
</protein>
<comment type="caution">
    <text evidence="2">The sequence shown here is derived from an EMBL/GenBank/DDBJ whole genome shotgun (WGS) entry which is preliminary data.</text>
</comment>
<dbReference type="Gene3D" id="3.40.50.300">
    <property type="entry name" value="P-loop containing nucleotide triphosphate hydrolases"/>
    <property type="match status" value="2"/>
</dbReference>
<feature type="coiled-coil region" evidence="1">
    <location>
        <begin position="376"/>
        <end position="410"/>
    </location>
</feature>
<dbReference type="InterPro" id="IPR027417">
    <property type="entry name" value="P-loop_NTPase"/>
</dbReference>
<dbReference type="SUPFAM" id="SSF52540">
    <property type="entry name" value="P-loop containing nucleoside triphosphate hydrolases"/>
    <property type="match status" value="1"/>
</dbReference>
<accession>A0A0F9MUT3</accession>
<name>A0A0F9MUT3_9ZZZZ</name>
<sequence>MIKLIALNQTGLFSFGYMPTLILDKRGVVFIQGINEDHNDSSNASGKSSFLNSIKEILCGENDTGKSGNHVINNHIEWKNGCLGALWLYDRNNVFWRIFMLNKWKGGIPEGFTMPWEFKLGLGGLSEVKQNGNQYTGSDIFLERWDGQIWVDERATSIGSKVRKDTRIKILNDVIGMTYEQFSAYVFLGQKAESALVHGTSGSREKIVQAVADVSIWDKAAKVVNTTYTPKENEIKTLESKISGLQSAINTFTIPSNEEIQQMRDNIQSMIDHIEQNTIQLLELNTNLNNSNIKIKETVESNADVQQEIDILTAEERHAVERYGKHEDPERPKKIGELDTEITKLDLIITQNANKMEKYDDLDEGDCPTCDQKITAEHLLTEIGRLEKENVSLEKQINDCRNEFTNLNQEHLTNVTSARKESKDAYDLSVISINKRKGELQIKLIDISVLRLSQTDITNKQSFIKTDNINTQSQITSTQLSIDSMVARQQEYEQSKQLLYTETDRLSNLNIEIAHLKWVERNLKKFKLHEYESAITRLNELIKIEMSMLWGPGMSARFTTAAEKAKGGIKQELNLLIQTANKPSVPIEMHSGGELKTIVISVFKAMRKLANERGVGVNISAIDEIDKDLDDYNTDALVDAFSSIAEDSSSCFVISHNSRLLNTMRFDEIWVVRKKNEFAKIELTQC</sequence>
<gene>
    <name evidence="2" type="ORF">LCGC14_1340450</name>
</gene>
<dbReference type="Gene3D" id="1.10.287.510">
    <property type="entry name" value="Helix hairpin bin"/>
    <property type="match status" value="1"/>
</dbReference>
<evidence type="ECO:0008006" key="3">
    <source>
        <dbReference type="Google" id="ProtNLM"/>
    </source>
</evidence>
<dbReference type="PANTHER" id="PTHR32114:SF2">
    <property type="entry name" value="ABC TRANSPORTER ABCH.3"/>
    <property type="match status" value="1"/>
</dbReference>